<name>A0A174FX49_9BACE</name>
<evidence type="ECO:0000256" key="1">
    <source>
        <dbReference type="SAM" id="SignalP"/>
    </source>
</evidence>
<dbReference type="AlphaFoldDB" id="A0A174FX49"/>
<keyword evidence="1" id="KW-0732">Signal</keyword>
<evidence type="ECO:0008006" key="4">
    <source>
        <dbReference type="Google" id="ProtNLM"/>
    </source>
</evidence>
<dbReference type="RefSeq" id="WP_055279136.1">
    <property type="nucleotide sequence ID" value="NZ_CABIXA010000011.1"/>
</dbReference>
<dbReference type="STRING" id="338188.ERS852397_02242"/>
<organism evidence="2 3">
    <name type="scientific">Bacteroides finegoldii</name>
    <dbReference type="NCBI Taxonomy" id="338188"/>
    <lineage>
        <taxon>Bacteria</taxon>
        <taxon>Pseudomonadati</taxon>
        <taxon>Bacteroidota</taxon>
        <taxon>Bacteroidia</taxon>
        <taxon>Bacteroidales</taxon>
        <taxon>Bacteroidaceae</taxon>
        <taxon>Bacteroides</taxon>
    </lineage>
</organism>
<protein>
    <recommendedName>
        <fullName evidence="4">IPT/TIG domain-containing protein</fullName>
    </recommendedName>
</protein>
<sequence length="446" mass="48659">MKKIWLLMLMVCTVIGTFTACSSDDDGDPTPQLPVSGVSIPATAEVGGEVIIRGRGFTASGISLYLENSSKEKTAIDAAFSNAGVTFTVPMSLVAGVYNVILTQSGNEWTLGSITLTDADSPIISPSLPEMVVNPGKEVTLGGSGYESGDKIVLKAENTSNIEISEVTISTDGLTFTLPADCPEGDYTVSLIRGTSSWVLDNVVLTVQKAKRVKELLVDAGKNMQLLLQINYDDKGRVNHVIVDDMEWDWAFQYEASVITTVSPISKAVLTYTIDDGKIIKSTDAMFDNYNNWAYTERDYLSSVVNEENDYEDYDGMNMTFTYNTDGNLEKLTMGSDIDIQYTYNEGSIATVTNTIDPALAIHLINLILTKEDVACAFLLNQIGMTSKKIPNSITMPIQKENGIEYRTYDLVVKMVDNVLSINCNEAVAELAGIANLTIIYEDIED</sequence>
<feature type="chain" id="PRO_5008022060" description="IPT/TIG domain-containing protein" evidence="1">
    <location>
        <begin position="21"/>
        <end position="446"/>
    </location>
</feature>
<dbReference type="Proteomes" id="UP000095517">
    <property type="component" value="Unassembled WGS sequence"/>
</dbReference>
<dbReference type="Gene3D" id="2.60.40.3920">
    <property type="match status" value="2"/>
</dbReference>
<evidence type="ECO:0000313" key="3">
    <source>
        <dbReference type="Proteomes" id="UP000095517"/>
    </source>
</evidence>
<dbReference type="PROSITE" id="PS51257">
    <property type="entry name" value="PROKAR_LIPOPROTEIN"/>
    <property type="match status" value="1"/>
</dbReference>
<feature type="signal peptide" evidence="1">
    <location>
        <begin position="1"/>
        <end position="20"/>
    </location>
</feature>
<reference evidence="2 3" key="1">
    <citation type="submission" date="2015-09" db="EMBL/GenBank/DDBJ databases">
        <authorList>
            <consortium name="Pathogen Informatics"/>
        </authorList>
    </citation>
    <scope>NUCLEOTIDE SEQUENCE [LARGE SCALE GENOMIC DNA]</scope>
    <source>
        <strain evidence="2 3">2789STDY5608840</strain>
    </source>
</reference>
<gene>
    <name evidence="2" type="ORF">ERS852397_02242</name>
</gene>
<dbReference type="EMBL" id="CYZH01000011">
    <property type="protein sequence ID" value="CUO54017.1"/>
    <property type="molecule type" value="Genomic_DNA"/>
</dbReference>
<proteinExistence type="predicted"/>
<accession>A0A174FX49</accession>
<evidence type="ECO:0000313" key="2">
    <source>
        <dbReference type="EMBL" id="CUO54017.1"/>
    </source>
</evidence>